<dbReference type="AlphaFoldDB" id="A0A1G4GSS1"/>
<gene>
    <name evidence="5" type="ORF">PVC01_040009800</name>
    <name evidence="6" type="ORF">PVP01_0406900</name>
    <name evidence="4" type="ORF">PVT01_040009200</name>
    <name evidence="3" type="ORF">PVW1_040013000</name>
</gene>
<keyword evidence="2" id="KW-1133">Transmembrane helix</keyword>
<protein>
    <submittedName>
        <fullName evidence="3">(malaria parasite P. vivax) hypothetical protein</fullName>
    </submittedName>
</protein>
<evidence type="ECO:0000256" key="2">
    <source>
        <dbReference type="SAM" id="Phobius"/>
    </source>
</evidence>
<evidence type="ECO:0000313" key="3">
    <source>
        <dbReference type="EMBL" id="CAG9482370.1"/>
    </source>
</evidence>
<dbReference type="VEuPathDB" id="PlasmoDB:PVP01_0406900"/>
<dbReference type="OrthoDB" id="372615at2759"/>
<organism evidence="4 7">
    <name type="scientific">Plasmodium vivax</name>
    <name type="common">malaria parasite P. vivax</name>
    <dbReference type="NCBI Taxonomy" id="5855"/>
    <lineage>
        <taxon>Eukaryota</taxon>
        <taxon>Sar</taxon>
        <taxon>Alveolata</taxon>
        <taxon>Apicomplexa</taxon>
        <taxon>Aconoidasida</taxon>
        <taxon>Haemosporida</taxon>
        <taxon>Plasmodiidae</taxon>
        <taxon>Plasmodium</taxon>
        <taxon>Plasmodium (Plasmodium)</taxon>
    </lineage>
</organism>
<evidence type="ECO:0000313" key="8">
    <source>
        <dbReference type="Proteomes" id="UP000220605"/>
    </source>
</evidence>
<dbReference type="Proteomes" id="UP000220605">
    <property type="component" value="Chromosome 4"/>
</dbReference>
<evidence type="ECO:0000313" key="5">
    <source>
        <dbReference type="EMBL" id="SCO71009.1"/>
    </source>
</evidence>
<evidence type="ECO:0000256" key="1">
    <source>
        <dbReference type="SAM" id="MobiDB-lite"/>
    </source>
</evidence>
<dbReference type="Proteomes" id="UP000779233">
    <property type="component" value="Unassembled WGS sequence"/>
</dbReference>
<dbReference type="EMBL" id="LT635615">
    <property type="protein sequence ID" value="VUZ93720.1"/>
    <property type="molecule type" value="Genomic_DNA"/>
</dbReference>
<feature type="transmembrane region" description="Helical" evidence="2">
    <location>
        <begin position="293"/>
        <end position="315"/>
    </location>
</feature>
<dbReference type="EMBL" id="CAJZCX010000013">
    <property type="protein sequence ID" value="CAG9482370.1"/>
    <property type="molecule type" value="Genomic_DNA"/>
</dbReference>
<sequence>MFRSCGGRSCPAVEDTREGGKTHCRYEPLGEEQNEGDDMMELSPLEGGYTEWLRGKVGRSCSEEMETHEGECNERTATHYAYEQVRNKNEQNELRKEQTKVTLFSVNRCFKLVNDGVFLLKMACNLGGETEWKNLPRGPAHTVAFIWLLCLYITSLCTFHLRKFFIVHMIPEEHHALFSLFGVFKKVAHFRGEEIPILCFYSRMERTYMIVNKFLEDIPQFFLYLLCVWMNGGGDVLFFLFCLGCWVLYIVISVFYRGLGCPMLGAMARLFVSASLVEDVLIEWDAAPMNKFFCLYGGAVFSVWSLTALATAPLVGAPWTALVYAQFVALLLLSLAFLLSFLYVHFGAKRRFYLNRYYCLEGGGYEAAEWEARWALLPW</sequence>
<name>A0A1G4GSS1_PLAVI</name>
<feature type="transmembrane region" description="Helical" evidence="2">
    <location>
        <begin position="238"/>
        <end position="259"/>
    </location>
</feature>
<reference evidence="7 8" key="1">
    <citation type="submission" date="2016-07" db="EMBL/GenBank/DDBJ databases">
        <authorList>
            <consortium name="Pathogen Informatics"/>
        </authorList>
    </citation>
    <scope>NUCLEOTIDE SEQUENCE [LARGE SCALE GENOMIC DNA]</scope>
    <source>
        <strain evidence="3">PvW1</strain>
    </source>
</reference>
<dbReference type="VEuPathDB" id="PlasmoDB:PVW1_040013000"/>
<evidence type="ECO:0000313" key="7">
    <source>
        <dbReference type="Proteomes" id="UP000196402"/>
    </source>
</evidence>
<accession>A0A1G4GSS1</accession>
<dbReference type="VEuPathDB" id="PlasmoDB:PVX_002635"/>
<dbReference type="EMBL" id="LT615259">
    <property type="protein sequence ID" value="SCO71009.1"/>
    <property type="molecule type" value="Genomic_DNA"/>
</dbReference>
<keyword evidence="2" id="KW-0472">Membrane</keyword>
<dbReference type="EMBL" id="LT615242">
    <property type="protein sequence ID" value="SCO65573.1"/>
    <property type="molecule type" value="Genomic_DNA"/>
</dbReference>
<feature type="region of interest" description="Disordered" evidence="1">
    <location>
        <begin position="1"/>
        <end position="22"/>
    </location>
</feature>
<evidence type="ECO:0000313" key="4">
    <source>
        <dbReference type="EMBL" id="SCO65573.1"/>
    </source>
</evidence>
<dbReference type="VEuPathDB" id="PlasmoDB:PVPAM_040017500"/>
<proteinExistence type="predicted"/>
<keyword evidence="2" id="KW-0812">Transmembrane</keyword>
<feature type="transmembrane region" description="Helical" evidence="2">
    <location>
        <begin position="321"/>
        <end position="346"/>
    </location>
</feature>
<dbReference type="Proteomes" id="UP000305196">
    <property type="component" value="Chromosome 4"/>
</dbReference>
<feature type="transmembrane region" description="Helical" evidence="2">
    <location>
        <begin position="143"/>
        <end position="161"/>
    </location>
</feature>
<evidence type="ECO:0000313" key="6">
    <source>
        <dbReference type="EMBL" id="VUZ93720.1"/>
    </source>
</evidence>
<dbReference type="Proteomes" id="UP000196402">
    <property type="component" value="Chromosome 4"/>
</dbReference>